<dbReference type="InterPro" id="IPR029058">
    <property type="entry name" value="AB_hydrolase_fold"/>
</dbReference>
<dbReference type="EMBL" id="JBHFNT010000011">
    <property type="protein sequence ID" value="MFB2833055.1"/>
    <property type="molecule type" value="Genomic_DNA"/>
</dbReference>
<gene>
    <name evidence="4" type="ORF">ACE1CA_00820</name>
</gene>
<dbReference type="Gene3D" id="1.10.1200.10">
    <property type="entry name" value="ACP-like"/>
    <property type="match status" value="1"/>
</dbReference>
<dbReference type="Pfam" id="PF00550">
    <property type="entry name" value="PP-binding"/>
    <property type="match status" value="1"/>
</dbReference>
<dbReference type="InterPro" id="IPR025110">
    <property type="entry name" value="AMP-bd_C"/>
</dbReference>
<dbReference type="PANTHER" id="PTHR44845:SF6">
    <property type="entry name" value="BETA-ALANINE-ACTIVATING ENZYME"/>
    <property type="match status" value="1"/>
</dbReference>
<dbReference type="InterPro" id="IPR036736">
    <property type="entry name" value="ACP-like_sf"/>
</dbReference>
<dbReference type="Gene3D" id="3.40.50.1820">
    <property type="entry name" value="alpha/beta hydrolase"/>
    <property type="match status" value="1"/>
</dbReference>
<evidence type="ECO:0000256" key="2">
    <source>
        <dbReference type="ARBA" id="ARBA00022553"/>
    </source>
</evidence>
<keyword evidence="2" id="KW-0597">Phosphoprotein</keyword>
<dbReference type="SUPFAM" id="SSF56801">
    <property type="entry name" value="Acetyl-CoA synthetase-like"/>
    <property type="match status" value="1"/>
</dbReference>
<dbReference type="SUPFAM" id="SSF53474">
    <property type="entry name" value="alpha/beta-Hydrolases"/>
    <property type="match status" value="1"/>
</dbReference>
<dbReference type="Proteomes" id="UP001576780">
    <property type="component" value="Unassembled WGS sequence"/>
</dbReference>
<accession>A0ABV4WDA8</accession>
<keyword evidence="1" id="KW-0596">Phosphopantetheine</keyword>
<organism evidence="4 5">
    <name type="scientific">Floridaenema evergladense BLCC-F167</name>
    <dbReference type="NCBI Taxonomy" id="3153639"/>
    <lineage>
        <taxon>Bacteria</taxon>
        <taxon>Bacillati</taxon>
        <taxon>Cyanobacteriota</taxon>
        <taxon>Cyanophyceae</taxon>
        <taxon>Oscillatoriophycideae</taxon>
        <taxon>Aerosakkonematales</taxon>
        <taxon>Aerosakkonemataceae</taxon>
        <taxon>Floridanema</taxon>
        <taxon>Floridanema evergladense</taxon>
    </lineage>
</organism>
<protein>
    <submittedName>
        <fullName evidence="4">Thioesterase domain-containing protein</fullName>
    </submittedName>
</protein>
<dbReference type="InterPro" id="IPR020806">
    <property type="entry name" value="PKS_PP-bd"/>
</dbReference>
<evidence type="ECO:0000256" key="1">
    <source>
        <dbReference type="ARBA" id="ARBA00022450"/>
    </source>
</evidence>
<proteinExistence type="predicted"/>
<dbReference type="SUPFAM" id="SSF47336">
    <property type="entry name" value="ACP-like"/>
    <property type="match status" value="1"/>
</dbReference>
<dbReference type="PROSITE" id="PS50075">
    <property type="entry name" value="CARRIER"/>
    <property type="match status" value="1"/>
</dbReference>
<reference evidence="4 5" key="1">
    <citation type="submission" date="2024-09" db="EMBL/GenBank/DDBJ databases">
        <title>Floridaenema gen nov. (Aerosakkonemataceae, Aerosakkonematales ord. nov., Cyanobacteria) from benthic tropical and subtropical fresh waters, with the description of four new species.</title>
        <authorList>
            <person name="Moretto J.A."/>
            <person name="Berthold D.E."/>
            <person name="Lefler F.W."/>
            <person name="Huang I.-S."/>
            <person name="Laughinghouse H. IV."/>
        </authorList>
    </citation>
    <scope>NUCLEOTIDE SEQUENCE [LARGE SCALE GENOMIC DNA]</scope>
    <source>
        <strain evidence="4 5">BLCC-F167</strain>
    </source>
</reference>
<evidence type="ECO:0000259" key="3">
    <source>
        <dbReference type="PROSITE" id="PS50075"/>
    </source>
</evidence>
<dbReference type="PANTHER" id="PTHR44845">
    <property type="entry name" value="CARRIER DOMAIN-CONTAINING PROTEIN"/>
    <property type="match status" value="1"/>
</dbReference>
<evidence type="ECO:0000313" key="4">
    <source>
        <dbReference type="EMBL" id="MFB2833055.1"/>
    </source>
</evidence>
<dbReference type="Pfam" id="PF00975">
    <property type="entry name" value="Thioesterase"/>
    <property type="match status" value="1"/>
</dbReference>
<dbReference type="SMART" id="SM00823">
    <property type="entry name" value="PKS_PP"/>
    <property type="match status" value="1"/>
</dbReference>
<dbReference type="RefSeq" id="WP_413275525.1">
    <property type="nucleotide sequence ID" value="NZ_JBHFNT010000011.1"/>
</dbReference>
<keyword evidence="5" id="KW-1185">Reference proteome</keyword>
<sequence>MKIRGFRIELGEIEAILGQHPQVQAVVAIVREDTPGDKRLVAYITSQPSATPTSNELRQYLKEKLPDYMVPSAFVLLETLPLTPSGKVDRRALPAPSDRTSSDTIVLPRNPVEVMLSQIWSTILKLNLVGVKDNFFDLGGHSLLAPYLMAQLKEHFGKDIPLTTLFENPTIEQLAIVLQKGVDTFSNSPLVAIQSMGEHPPLFCVPGAGGYPFYLYNLARCLPKDQPLYSFQANYDKQKLVSMTSVEEKATRYIQAMQTVQPQGPYFLAGHSFGGKIAYEMALQLLDRGEEVALLAILDTTAPAAIPRSYLELLDKLDVASWMISFDYSMKAVYGKELNLDAEQLRSLAPEAQVQYVLDSLKMADLLPPDAEPSYLSEVLEIYRAESMTVYVPELFYPVPISLFRSSDVFAVDESEISDPELLEYSKFFREKALGWDAFSSRPVDVHCVPGNHVTILRLPHVQVLAERLNACIQQVHLTIKNRELTLFG</sequence>
<dbReference type="Gene3D" id="3.30.300.30">
    <property type="match status" value="1"/>
</dbReference>
<name>A0ABV4WDA8_9CYAN</name>
<evidence type="ECO:0000313" key="5">
    <source>
        <dbReference type="Proteomes" id="UP001576780"/>
    </source>
</evidence>
<dbReference type="Pfam" id="PF13193">
    <property type="entry name" value="AMP-binding_C"/>
    <property type="match status" value="1"/>
</dbReference>
<dbReference type="InterPro" id="IPR009081">
    <property type="entry name" value="PP-bd_ACP"/>
</dbReference>
<comment type="caution">
    <text evidence="4">The sequence shown here is derived from an EMBL/GenBank/DDBJ whole genome shotgun (WGS) entry which is preliminary data.</text>
</comment>
<dbReference type="InterPro" id="IPR045851">
    <property type="entry name" value="AMP-bd_C_sf"/>
</dbReference>
<feature type="domain" description="Carrier" evidence="3">
    <location>
        <begin position="107"/>
        <end position="182"/>
    </location>
</feature>
<dbReference type="InterPro" id="IPR001031">
    <property type="entry name" value="Thioesterase"/>
</dbReference>